<dbReference type="NCBIfam" id="TIGR00427">
    <property type="entry name" value="NAAT family transporter"/>
    <property type="match status" value="1"/>
</dbReference>
<reference evidence="8 9" key="1">
    <citation type="submission" date="2018-11" db="EMBL/GenBank/DDBJ databases">
        <title>Draft genome sequence of Ferruginibacter sp. BO-59.</title>
        <authorList>
            <person name="Im W.T."/>
        </authorList>
    </citation>
    <scope>NUCLEOTIDE SEQUENCE [LARGE SCALE GENOMIC DNA]</scope>
    <source>
        <strain evidence="8 9">BO-59</strain>
    </source>
</reference>
<keyword evidence="3" id="KW-1003">Cell membrane</keyword>
<dbReference type="InterPro" id="IPR002771">
    <property type="entry name" value="Multi_antbiot-R_MarC"/>
</dbReference>
<feature type="transmembrane region" description="Helical" evidence="7">
    <location>
        <begin position="111"/>
        <end position="131"/>
    </location>
</feature>
<dbReference type="EMBL" id="RJJR01000002">
    <property type="protein sequence ID" value="RNI38983.1"/>
    <property type="molecule type" value="Genomic_DNA"/>
</dbReference>
<evidence type="ECO:0000256" key="2">
    <source>
        <dbReference type="ARBA" id="ARBA00009784"/>
    </source>
</evidence>
<dbReference type="AlphaFoldDB" id="A0A3M9NP83"/>
<dbReference type="PANTHER" id="PTHR33508">
    <property type="entry name" value="UPF0056 MEMBRANE PROTEIN YHCE"/>
    <property type="match status" value="1"/>
</dbReference>
<comment type="subcellular location">
    <subcellularLocation>
        <location evidence="1 7">Cell membrane</location>
        <topology evidence="1 7">Multi-pass membrane protein</topology>
    </subcellularLocation>
</comment>
<dbReference type="RefSeq" id="WP_123119548.1">
    <property type="nucleotide sequence ID" value="NZ_RJJR01000002.1"/>
</dbReference>
<name>A0A3M9NP83_9BACT</name>
<evidence type="ECO:0000256" key="4">
    <source>
        <dbReference type="ARBA" id="ARBA00022692"/>
    </source>
</evidence>
<feature type="transmembrane region" description="Helical" evidence="7">
    <location>
        <begin position="137"/>
        <end position="154"/>
    </location>
</feature>
<evidence type="ECO:0000256" key="6">
    <source>
        <dbReference type="ARBA" id="ARBA00023136"/>
    </source>
</evidence>
<feature type="transmembrane region" description="Helical" evidence="7">
    <location>
        <begin position="74"/>
        <end position="99"/>
    </location>
</feature>
<keyword evidence="5 7" id="KW-1133">Transmembrane helix</keyword>
<evidence type="ECO:0000256" key="7">
    <source>
        <dbReference type="RuleBase" id="RU362048"/>
    </source>
</evidence>
<sequence length="197" mass="21100">MPSIANISKSELLTISFTLFAVIDILGSIPVLISLKDKMGGQIRSFQATIASGTLMILFLFLGEQFLKLLGLDVHSFAVAGSIVIFIIGLEMILGVDFFKQEKNPKSGSMVPIAFPLIAGSGTLTTIMSLKAGYHDINILLGILINCIVIFIVLKSLNWVERALGPSGLSVIRKFFGVILIAIAVKIFGSNIAAFGQ</sequence>
<feature type="transmembrane region" description="Helical" evidence="7">
    <location>
        <begin position="175"/>
        <end position="195"/>
    </location>
</feature>
<keyword evidence="6 7" id="KW-0472">Membrane</keyword>
<dbReference type="OrthoDB" id="978595at2"/>
<keyword evidence="4 7" id="KW-0812">Transmembrane</keyword>
<evidence type="ECO:0000313" key="9">
    <source>
        <dbReference type="Proteomes" id="UP000267223"/>
    </source>
</evidence>
<evidence type="ECO:0000256" key="3">
    <source>
        <dbReference type="ARBA" id="ARBA00022475"/>
    </source>
</evidence>
<protein>
    <recommendedName>
        <fullName evidence="7">UPF0056 membrane protein</fullName>
    </recommendedName>
</protein>
<keyword evidence="9" id="KW-1185">Reference proteome</keyword>
<evidence type="ECO:0000313" key="8">
    <source>
        <dbReference type="EMBL" id="RNI38983.1"/>
    </source>
</evidence>
<organism evidence="8 9">
    <name type="scientific">Hanamia caeni</name>
    <dbReference type="NCBI Taxonomy" id="2294116"/>
    <lineage>
        <taxon>Bacteria</taxon>
        <taxon>Pseudomonadati</taxon>
        <taxon>Bacteroidota</taxon>
        <taxon>Chitinophagia</taxon>
        <taxon>Chitinophagales</taxon>
        <taxon>Chitinophagaceae</taxon>
        <taxon>Hanamia</taxon>
    </lineage>
</organism>
<dbReference type="Proteomes" id="UP000267223">
    <property type="component" value="Unassembled WGS sequence"/>
</dbReference>
<evidence type="ECO:0000256" key="5">
    <source>
        <dbReference type="ARBA" id="ARBA00022989"/>
    </source>
</evidence>
<comment type="caution">
    <text evidence="8">The sequence shown here is derived from an EMBL/GenBank/DDBJ whole genome shotgun (WGS) entry which is preliminary data.</text>
</comment>
<proteinExistence type="inferred from homology"/>
<dbReference type="GO" id="GO:0005886">
    <property type="term" value="C:plasma membrane"/>
    <property type="evidence" value="ECO:0007669"/>
    <property type="project" value="UniProtKB-SubCell"/>
</dbReference>
<dbReference type="Pfam" id="PF01914">
    <property type="entry name" value="MarC"/>
    <property type="match status" value="1"/>
</dbReference>
<dbReference type="PANTHER" id="PTHR33508:SF1">
    <property type="entry name" value="UPF0056 MEMBRANE PROTEIN YHCE"/>
    <property type="match status" value="1"/>
</dbReference>
<feature type="transmembrane region" description="Helical" evidence="7">
    <location>
        <begin position="45"/>
        <end position="62"/>
    </location>
</feature>
<accession>A0A3M9NP83</accession>
<comment type="similarity">
    <text evidence="2 7">Belongs to the UPF0056 (MarC) family.</text>
</comment>
<gene>
    <name evidence="8" type="ORF">EFY79_04810</name>
</gene>
<evidence type="ECO:0000256" key="1">
    <source>
        <dbReference type="ARBA" id="ARBA00004651"/>
    </source>
</evidence>
<feature type="transmembrane region" description="Helical" evidence="7">
    <location>
        <begin position="12"/>
        <end position="33"/>
    </location>
</feature>